<sequence length="69" mass="7163">MQSPIPSVQERIFTLRGSNSINAVAYPVSAGGNSINAVAYPVSEGANSINAVAYPVSAGENIYFTMANI</sequence>
<keyword evidence="2" id="KW-1185">Reference proteome</keyword>
<evidence type="ECO:0000313" key="1">
    <source>
        <dbReference type="EMBL" id="MBB6004139.1"/>
    </source>
</evidence>
<accession>A0A841ERY0</accession>
<proteinExistence type="predicted"/>
<reference evidence="1 2" key="1">
    <citation type="submission" date="2020-08" db="EMBL/GenBank/DDBJ databases">
        <title>Functional genomics of gut bacteria from endangered species of beetles.</title>
        <authorList>
            <person name="Carlos-Shanley C."/>
        </authorList>
    </citation>
    <scope>NUCLEOTIDE SEQUENCE [LARGE SCALE GENOMIC DNA]</scope>
    <source>
        <strain evidence="1 2">S00070</strain>
    </source>
</reference>
<name>A0A841ERY0_9BACT</name>
<gene>
    <name evidence="1" type="ORF">HNP25_002802</name>
</gene>
<dbReference type="AlphaFoldDB" id="A0A841ERY0"/>
<protein>
    <submittedName>
        <fullName evidence="1">Uncharacterized protein</fullName>
    </submittedName>
</protein>
<dbReference type="EMBL" id="JACHKT010000020">
    <property type="protein sequence ID" value="MBB6004139.1"/>
    <property type="molecule type" value="Genomic_DNA"/>
</dbReference>
<comment type="caution">
    <text evidence="1">The sequence shown here is derived from an EMBL/GenBank/DDBJ whole genome shotgun (WGS) entry which is preliminary data.</text>
</comment>
<organism evidence="1 2">
    <name type="scientific">Arcicella rosea</name>
    <dbReference type="NCBI Taxonomy" id="502909"/>
    <lineage>
        <taxon>Bacteria</taxon>
        <taxon>Pseudomonadati</taxon>
        <taxon>Bacteroidota</taxon>
        <taxon>Cytophagia</taxon>
        <taxon>Cytophagales</taxon>
        <taxon>Flectobacillaceae</taxon>
        <taxon>Arcicella</taxon>
    </lineage>
</organism>
<evidence type="ECO:0000313" key="2">
    <source>
        <dbReference type="Proteomes" id="UP000524404"/>
    </source>
</evidence>
<dbReference type="Proteomes" id="UP000524404">
    <property type="component" value="Unassembled WGS sequence"/>
</dbReference>